<dbReference type="PANTHER" id="PTHR48100:SF59">
    <property type="entry name" value="ADENOSYLCOBALAMIN_ALPHA-RIBAZOLE PHOSPHATASE"/>
    <property type="match status" value="1"/>
</dbReference>
<dbReference type="InterPro" id="IPR013078">
    <property type="entry name" value="His_Pase_superF_clade-1"/>
</dbReference>
<sequence length="180" mass="20119">MKTILYLIRHGSTLLNEGNRFRGKSDVPLSEQGREQAKVVHSLLKNKKIEKIITSPRPRAIETAQILAEGHINSEGNVIQPEIANGLDSVYYGAWEGKTQEEVAALEPEQFDLFKNHISQLEMGGEHLSDLASRCIKELVKVCEENKGKELIAGNGKFQVLVMNFLPNILDLVGKETKAW</sequence>
<dbReference type="CDD" id="cd07067">
    <property type="entry name" value="HP_PGM_like"/>
    <property type="match status" value="1"/>
</dbReference>
<dbReference type="AlphaFoldDB" id="A0A5J4XAP2"/>
<comment type="caution">
    <text evidence="2">The sequence shown here is derived from an EMBL/GenBank/DDBJ whole genome shotgun (WGS) entry which is preliminary data.</text>
</comment>
<evidence type="ECO:0000313" key="3">
    <source>
        <dbReference type="Proteomes" id="UP000324800"/>
    </source>
</evidence>
<dbReference type="OrthoDB" id="354304at2759"/>
<feature type="binding site" evidence="1">
    <location>
        <begin position="9"/>
        <end position="16"/>
    </location>
    <ligand>
        <name>substrate</name>
    </ligand>
</feature>
<name>A0A5J4XAP2_9EUKA</name>
<dbReference type="Pfam" id="PF00300">
    <property type="entry name" value="His_Phos_1"/>
    <property type="match status" value="1"/>
</dbReference>
<dbReference type="SMART" id="SM00855">
    <property type="entry name" value="PGAM"/>
    <property type="match status" value="1"/>
</dbReference>
<proteinExistence type="predicted"/>
<evidence type="ECO:0000256" key="1">
    <source>
        <dbReference type="PIRSR" id="PIRSR613078-2"/>
    </source>
</evidence>
<dbReference type="InterPro" id="IPR029033">
    <property type="entry name" value="His_PPase_superfam"/>
</dbReference>
<dbReference type="EMBL" id="SNRW01000009">
    <property type="protein sequence ID" value="KAA6404338.1"/>
    <property type="molecule type" value="Genomic_DNA"/>
</dbReference>
<dbReference type="GO" id="GO:0005737">
    <property type="term" value="C:cytoplasm"/>
    <property type="evidence" value="ECO:0007669"/>
    <property type="project" value="TreeGrafter"/>
</dbReference>
<dbReference type="GO" id="GO:0016791">
    <property type="term" value="F:phosphatase activity"/>
    <property type="evidence" value="ECO:0007669"/>
    <property type="project" value="TreeGrafter"/>
</dbReference>
<accession>A0A5J4XAP2</accession>
<organism evidence="2 3">
    <name type="scientific">Streblomastix strix</name>
    <dbReference type="NCBI Taxonomy" id="222440"/>
    <lineage>
        <taxon>Eukaryota</taxon>
        <taxon>Metamonada</taxon>
        <taxon>Preaxostyla</taxon>
        <taxon>Oxymonadida</taxon>
        <taxon>Streblomastigidae</taxon>
        <taxon>Streblomastix</taxon>
    </lineage>
</organism>
<reference evidence="2 3" key="1">
    <citation type="submission" date="2019-03" db="EMBL/GenBank/DDBJ databases">
        <title>Single cell metagenomics reveals metabolic interactions within the superorganism composed of flagellate Streblomastix strix and complex community of Bacteroidetes bacteria on its surface.</title>
        <authorList>
            <person name="Treitli S.C."/>
            <person name="Kolisko M."/>
            <person name="Husnik F."/>
            <person name="Keeling P."/>
            <person name="Hampl V."/>
        </authorList>
    </citation>
    <scope>NUCLEOTIDE SEQUENCE [LARGE SCALE GENOMIC DNA]</scope>
    <source>
        <strain evidence="2">ST1C</strain>
    </source>
</reference>
<dbReference type="PANTHER" id="PTHR48100">
    <property type="entry name" value="BROAD-SPECIFICITY PHOSPHATASE YOR283W-RELATED"/>
    <property type="match status" value="1"/>
</dbReference>
<dbReference type="Gene3D" id="3.40.50.1240">
    <property type="entry name" value="Phosphoglycerate mutase-like"/>
    <property type="match status" value="1"/>
</dbReference>
<feature type="binding site" evidence="1">
    <location>
        <position position="59"/>
    </location>
    <ligand>
        <name>substrate</name>
    </ligand>
</feature>
<evidence type="ECO:0000313" key="2">
    <source>
        <dbReference type="EMBL" id="KAA6404338.1"/>
    </source>
</evidence>
<dbReference type="Proteomes" id="UP000324800">
    <property type="component" value="Unassembled WGS sequence"/>
</dbReference>
<dbReference type="SUPFAM" id="SSF53254">
    <property type="entry name" value="Phosphoglycerate mutase-like"/>
    <property type="match status" value="1"/>
</dbReference>
<dbReference type="InterPro" id="IPR050275">
    <property type="entry name" value="PGM_Phosphatase"/>
</dbReference>
<gene>
    <name evidence="2" type="ORF">EZS28_000131</name>
</gene>
<protein>
    <submittedName>
        <fullName evidence="2">Putative histidine phosphatase family protein</fullName>
    </submittedName>
</protein>